<evidence type="ECO:0000313" key="3">
    <source>
        <dbReference type="Proteomes" id="UP000193986"/>
    </source>
</evidence>
<dbReference type="STRING" id="71784.A0A1Y2AE79"/>
<dbReference type="Proteomes" id="UP000193986">
    <property type="component" value="Unassembled WGS sequence"/>
</dbReference>
<name>A0A1Y2AE79_9TREE</name>
<dbReference type="PANTHER" id="PTHR34286:SF1">
    <property type="entry name" value="TRANSMEMBRANE PROTEIN"/>
    <property type="match status" value="1"/>
</dbReference>
<dbReference type="InParanoid" id="A0A1Y2AE79"/>
<reference evidence="2 3" key="1">
    <citation type="submission" date="2016-07" db="EMBL/GenBank/DDBJ databases">
        <title>Pervasive Adenine N6-methylation of Active Genes in Fungi.</title>
        <authorList>
            <consortium name="DOE Joint Genome Institute"/>
            <person name="Mondo S.J."/>
            <person name="Dannebaum R.O."/>
            <person name="Kuo R.C."/>
            <person name="Labutti K."/>
            <person name="Haridas S."/>
            <person name="Kuo A."/>
            <person name="Salamov A."/>
            <person name="Ahrendt S.R."/>
            <person name="Lipzen A."/>
            <person name="Sullivan W."/>
            <person name="Andreopoulos W.B."/>
            <person name="Clum A."/>
            <person name="Lindquist E."/>
            <person name="Daum C."/>
            <person name="Ramamoorthy G.K."/>
            <person name="Gryganskyi A."/>
            <person name="Culley D."/>
            <person name="Magnuson J.K."/>
            <person name="James T.Y."/>
            <person name="O'Malley M.A."/>
            <person name="Stajich J.E."/>
            <person name="Spatafora J.W."/>
            <person name="Visel A."/>
            <person name="Grigoriev I.V."/>
        </authorList>
    </citation>
    <scope>NUCLEOTIDE SEQUENCE [LARGE SCALE GENOMIC DNA]</scope>
    <source>
        <strain evidence="2 3">68-887.2</strain>
    </source>
</reference>
<gene>
    <name evidence="2" type="ORF">BCR39DRAFT_554627</name>
</gene>
<dbReference type="AlphaFoldDB" id="A0A1Y2AE79"/>
<keyword evidence="1" id="KW-1133">Transmembrane helix</keyword>
<comment type="caution">
    <text evidence="2">The sequence shown here is derived from an EMBL/GenBank/DDBJ whole genome shotgun (WGS) entry which is preliminary data.</text>
</comment>
<sequence>MAGGGQYPFPKQVWSPSGGWWSRPANWKANTAITATGLAIILYGVWQFSAKNEVRIRAPNRAIPSQRWSQQARDMGIRVE</sequence>
<evidence type="ECO:0000313" key="2">
    <source>
        <dbReference type="EMBL" id="ORY20869.1"/>
    </source>
</evidence>
<keyword evidence="1" id="KW-0472">Membrane</keyword>
<dbReference type="PANTHER" id="PTHR34286">
    <property type="entry name" value="TRANSMEMBRANE PROTEIN"/>
    <property type="match status" value="1"/>
</dbReference>
<dbReference type="EMBL" id="MCFC01000123">
    <property type="protein sequence ID" value="ORY20869.1"/>
    <property type="molecule type" value="Genomic_DNA"/>
</dbReference>
<evidence type="ECO:0000256" key="1">
    <source>
        <dbReference type="SAM" id="Phobius"/>
    </source>
</evidence>
<accession>A0A1Y2AE79</accession>
<keyword evidence="3" id="KW-1185">Reference proteome</keyword>
<protein>
    <submittedName>
        <fullName evidence="2">Uncharacterized protein</fullName>
    </submittedName>
</protein>
<feature type="transmembrane region" description="Helical" evidence="1">
    <location>
        <begin position="27"/>
        <end position="46"/>
    </location>
</feature>
<organism evidence="2 3">
    <name type="scientific">Naematelia encephala</name>
    <dbReference type="NCBI Taxonomy" id="71784"/>
    <lineage>
        <taxon>Eukaryota</taxon>
        <taxon>Fungi</taxon>
        <taxon>Dikarya</taxon>
        <taxon>Basidiomycota</taxon>
        <taxon>Agaricomycotina</taxon>
        <taxon>Tremellomycetes</taxon>
        <taxon>Tremellales</taxon>
        <taxon>Naemateliaceae</taxon>
        <taxon>Naematelia</taxon>
    </lineage>
</organism>
<keyword evidence="1" id="KW-0812">Transmembrane</keyword>
<proteinExistence type="predicted"/>
<dbReference type="OrthoDB" id="2100988at2759"/>